<evidence type="ECO:0000313" key="3">
    <source>
        <dbReference type="Proteomes" id="UP000609651"/>
    </source>
</evidence>
<protein>
    <recommendedName>
        <fullName evidence="1">DUF6745 domain-containing protein</fullName>
    </recommendedName>
</protein>
<dbReference type="Gene3D" id="3.80.10.10">
    <property type="entry name" value="Ribonuclease Inhibitor"/>
    <property type="match status" value="1"/>
</dbReference>
<evidence type="ECO:0000313" key="2">
    <source>
        <dbReference type="EMBL" id="NNJ26243.1"/>
    </source>
</evidence>
<feature type="domain" description="DUF6745" evidence="1">
    <location>
        <begin position="168"/>
        <end position="290"/>
    </location>
</feature>
<dbReference type="Pfam" id="PF20530">
    <property type="entry name" value="DUF6745"/>
    <property type="match status" value="1"/>
</dbReference>
<dbReference type="InterPro" id="IPR032675">
    <property type="entry name" value="LRR_dom_sf"/>
</dbReference>
<proteinExistence type="predicted"/>
<accession>A0ABX1VG52</accession>
<dbReference type="EMBL" id="WTPX01000068">
    <property type="protein sequence ID" value="NNJ26243.1"/>
    <property type="molecule type" value="Genomic_DNA"/>
</dbReference>
<keyword evidence="3" id="KW-1185">Reference proteome</keyword>
<dbReference type="Proteomes" id="UP000609651">
    <property type="component" value="Unassembled WGS sequence"/>
</dbReference>
<dbReference type="RefSeq" id="WP_171187068.1">
    <property type="nucleotide sequence ID" value="NZ_WTPX01000068.1"/>
</dbReference>
<name>A0ABX1VG52_9PLAN</name>
<reference evidence="2 3" key="1">
    <citation type="journal article" date="2020" name="Syst. Appl. Microbiol.">
        <title>Alienimonas chondri sp. nov., a novel planctomycete isolated from the biofilm of the red alga Chondrus crispus.</title>
        <authorList>
            <person name="Vitorino I."/>
            <person name="Albuquerque L."/>
            <person name="Wiegand S."/>
            <person name="Kallscheuer N."/>
            <person name="da Costa M.S."/>
            <person name="Lobo-da-Cunha A."/>
            <person name="Jogler C."/>
            <person name="Lage O.M."/>
        </authorList>
    </citation>
    <scope>NUCLEOTIDE SEQUENCE [LARGE SCALE GENOMIC DNA]</scope>
    <source>
        <strain evidence="2 3">LzC2</strain>
    </source>
</reference>
<dbReference type="SUPFAM" id="SSF52058">
    <property type="entry name" value="L domain-like"/>
    <property type="match status" value="1"/>
</dbReference>
<gene>
    <name evidence="2" type="ORF">LzC2_23240</name>
</gene>
<evidence type="ECO:0000259" key="1">
    <source>
        <dbReference type="Pfam" id="PF20530"/>
    </source>
</evidence>
<sequence>MKTVTAPADLQPHTEYRSVDLSGTDVEELPPGLSVRFGLNLSNCVHLQRLPDGLRAGSLDLSGCTALERLPEGLSTSFLDLSRCMQLEEWPATGELSVGRLRMRDCIGFRTLPPWLGTVSQLDLAGCVGIRELPGDLEVTSWIDVGGTRLTGLPASLRGDGGRGVGLRWRGVTIDERIAFRPEEITAAECLAEPNAELRRVKMERIGFDRLIEEADAKVLDTDTDPGGERRLLRVELEDDEPLVVVAVRCPSTGGRYVLRVPPKTKTCRQAIAWTAGFDNPNDYAPLVET</sequence>
<dbReference type="InterPro" id="IPR046633">
    <property type="entry name" value="DUF6745"/>
</dbReference>
<organism evidence="2 3">
    <name type="scientific">Alienimonas chondri</name>
    <dbReference type="NCBI Taxonomy" id="2681879"/>
    <lineage>
        <taxon>Bacteria</taxon>
        <taxon>Pseudomonadati</taxon>
        <taxon>Planctomycetota</taxon>
        <taxon>Planctomycetia</taxon>
        <taxon>Planctomycetales</taxon>
        <taxon>Planctomycetaceae</taxon>
        <taxon>Alienimonas</taxon>
    </lineage>
</organism>
<comment type="caution">
    <text evidence="2">The sequence shown here is derived from an EMBL/GenBank/DDBJ whole genome shotgun (WGS) entry which is preliminary data.</text>
</comment>